<reference evidence="2" key="1">
    <citation type="submission" date="2010-03" db="EMBL/GenBank/DDBJ databases">
        <title>The genome sequence of Synergistetes sp. SGP1.</title>
        <authorList>
            <consortium name="metaHIT consortium -- http://www.metahit.eu/"/>
            <person name="Pajon A."/>
            <person name="Turner K."/>
            <person name="Parkhill J."/>
            <person name="Wade W."/>
            <person name="Vartoukian S."/>
        </authorList>
    </citation>
    <scope>NUCLEOTIDE SEQUENCE [LARGE SCALE GENOMIC DNA]</scope>
    <source>
        <strain evidence="2">SGP1</strain>
    </source>
</reference>
<reference evidence="1 2" key="2">
    <citation type="submission" date="2010-03" db="EMBL/GenBank/DDBJ databases">
        <authorList>
            <person name="Pajon A."/>
        </authorList>
    </citation>
    <scope>NUCLEOTIDE SEQUENCE [LARGE SCALE GENOMIC DNA]</scope>
    <source>
        <strain evidence="1 2">SGP1</strain>
    </source>
</reference>
<dbReference type="KEGG" id="sbr:SY1_12440"/>
<evidence type="ECO:0000313" key="1">
    <source>
        <dbReference type="EMBL" id="CBL28388.1"/>
    </source>
</evidence>
<dbReference type="AlphaFoldDB" id="A0AB94IXD2"/>
<keyword evidence="2" id="KW-1185">Reference proteome</keyword>
<gene>
    <name evidence="1" type="ORF">SY1_12440</name>
</gene>
<organism evidence="1 2">
    <name type="scientific">Fretibacterium fastidiosum</name>
    <dbReference type="NCBI Taxonomy" id="651822"/>
    <lineage>
        <taxon>Bacteria</taxon>
        <taxon>Thermotogati</taxon>
        <taxon>Synergistota</taxon>
        <taxon>Synergistia</taxon>
        <taxon>Synergistales</taxon>
        <taxon>Aminobacteriaceae</taxon>
        <taxon>Fretibacterium</taxon>
    </lineage>
</organism>
<proteinExistence type="predicted"/>
<name>A0AB94IXD2_9BACT</name>
<accession>A0AB94IXD2</accession>
<dbReference type="EMBL" id="FP929056">
    <property type="protein sequence ID" value="CBL28388.1"/>
    <property type="molecule type" value="Genomic_DNA"/>
</dbReference>
<evidence type="ECO:0000313" key="2">
    <source>
        <dbReference type="Proteomes" id="UP000008957"/>
    </source>
</evidence>
<protein>
    <submittedName>
        <fullName evidence="1">Uncharacterized protein</fullName>
    </submittedName>
</protein>
<sequence length="23" mass="2585">MIAANISVLEELRALKRTLQDSL</sequence>
<dbReference type="Proteomes" id="UP000008957">
    <property type="component" value="Chromosome"/>
</dbReference>